<dbReference type="AlphaFoldDB" id="T1CLA2"/>
<evidence type="ECO:0000256" key="5">
    <source>
        <dbReference type="ARBA" id="ARBA00022801"/>
    </source>
</evidence>
<keyword evidence="3" id="KW-0645">Protease</keyword>
<feature type="non-terminal residue" evidence="6">
    <location>
        <position position="1"/>
    </location>
</feature>
<dbReference type="Pfam" id="PF10459">
    <property type="entry name" value="Peptidase_S46"/>
    <property type="match status" value="1"/>
</dbReference>
<dbReference type="GO" id="GO:0070009">
    <property type="term" value="F:serine-type aminopeptidase activity"/>
    <property type="evidence" value="ECO:0007669"/>
    <property type="project" value="InterPro"/>
</dbReference>
<evidence type="ECO:0000256" key="4">
    <source>
        <dbReference type="ARBA" id="ARBA00022729"/>
    </source>
</evidence>
<proteinExistence type="inferred from homology"/>
<dbReference type="InterPro" id="IPR019500">
    <property type="entry name" value="Pep_S46"/>
</dbReference>
<protein>
    <submittedName>
        <fullName evidence="6">Peptidase S46</fullName>
    </submittedName>
</protein>
<dbReference type="InterPro" id="IPR043504">
    <property type="entry name" value="Peptidase_S1_PA_chymotrypsin"/>
</dbReference>
<comment type="caution">
    <text evidence="6">The sequence shown here is derived from an EMBL/GenBank/DDBJ whole genome shotgun (WGS) entry which is preliminary data.</text>
</comment>
<dbReference type="GO" id="GO:0008239">
    <property type="term" value="F:dipeptidyl-peptidase activity"/>
    <property type="evidence" value="ECO:0007669"/>
    <property type="project" value="InterPro"/>
</dbReference>
<dbReference type="GO" id="GO:0006508">
    <property type="term" value="P:proteolysis"/>
    <property type="evidence" value="ECO:0007669"/>
    <property type="project" value="UniProtKB-KW"/>
</dbReference>
<dbReference type="EMBL" id="AUZX01005013">
    <property type="protein sequence ID" value="EQD69385.1"/>
    <property type="molecule type" value="Genomic_DNA"/>
</dbReference>
<accession>T1CLA2</accession>
<evidence type="ECO:0000256" key="3">
    <source>
        <dbReference type="ARBA" id="ARBA00022670"/>
    </source>
</evidence>
<keyword evidence="2" id="KW-0031">Aminopeptidase</keyword>
<reference evidence="6" key="2">
    <citation type="journal article" date="2014" name="ISME J.">
        <title>Microbial stratification in low pH oxic and suboxic macroscopic growths along an acid mine drainage.</title>
        <authorList>
            <person name="Mendez-Garcia C."/>
            <person name="Mesa V."/>
            <person name="Sprenger R.R."/>
            <person name="Richter M."/>
            <person name="Diez M.S."/>
            <person name="Solano J."/>
            <person name="Bargiela R."/>
            <person name="Golyshina O.V."/>
            <person name="Manteca A."/>
            <person name="Ramos J.L."/>
            <person name="Gallego J.R."/>
            <person name="Llorente I."/>
            <person name="Martins Dos Santos V.A."/>
            <person name="Jensen O.N."/>
            <person name="Pelaez A.I."/>
            <person name="Sanchez J."/>
            <person name="Ferrer M."/>
        </authorList>
    </citation>
    <scope>NUCLEOTIDE SEQUENCE</scope>
</reference>
<keyword evidence="4" id="KW-0732">Signal</keyword>
<organism evidence="6">
    <name type="scientific">mine drainage metagenome</name>
    <dbReference type="NCBI Taxonomy" id="410659"/>
    <lineage>
        <taxon>unclassified sequences</taxon>
        <taxon>metagenomes</taxon>
        <taxon>ecological metagenomes</taxon>
    </lineage>
</organism>
<dbReference type="PANTHER" id="PTHR38469">
    <property type="entry name" value="PERIPLASMIC PEPTIDASE SUBFAMILY S1B"/>
    <property type="match status" value="1"/>
</dbReference>
<reference evidence="6" key="1">
    <citation type="submission" date="2013-08" db="EMBL/GenBank/DDBJ databases">
        <authorList>
            <person name="Mendez C."/>
            <person name="Richter M."/>
            <person name="Ferrer M."/>
            <person name="Sanchez J."/>
        </authorList>
    </citation>
    <scope>NUCLEOTIDE SEQUENCE</scope>
</reference>
<gene>
    <name evidence="6" type="ORF">B1A_06934</name>
</gene>
<keyword evidence="5" id="KW-0378">Hydrolase</keyword>
<comment type="similarity">
    <text evidence="1">Belongs to the peptidase S46 family.</text>
</comment>
<dbReference type="SUPFAM" id="SSF50494">
    <property type="entry name" value="Trypsin-like serine proteases"/>
    <property type="match status" value="1"/>
</dbReference>
<evidence type="ECO:0000256" key="1">
    <source>
        <dbReference type="ARBA" id="ARBA00010491"/>
    </source>
</evidence>
<dbReference type="InterPro" id="IPR009003">
    <property type="entry name" value="Peptidase_S1_PA"/>
</dbReference>
<evidence type="ECO:0000313" key="6">
    <source>
        <dbReference type="EMBL" id="EQD69385.1"/>
    </source>
</evidence>
<dbReference type="PANTHER" id="PTHR38469:SF1">
    <property type="entry name" value="PERIPLASMIC PEPTIDASE SUBFAMILY S1B"/>
    <property type="match status" value="1"/>
</dbReference>
<sequence>PFYLQLYKRHQDEVSAPIQANTARIARLRFALYGSRIAPDATFTERVSYGVVKGWLRDGKPVPPFTTVAGLYAHARDYNPLKLSPAWLAARDRLKPTTPMNFVSSNDIVGGNSGSPVIDRDGRLVGLIFDGNPPSLGGAFWYDDANNRAVAVDSAVILAALKHVYHANALVKELRTGN</sequence>
<dbReference type="Gene3D" id="2.40.10.10">
    <property type="entry name" value="Trypsin-like serine proteases"/>
    <property type="match status" value="1"/>
</dbReference>
<name>T1CLA2_9ZZZZ</name>
<evidence type="ECO:0000256" key="2">
    <source>
        <dbReference type="ARBA" id="ARBA00022438"/>
    </source>
</evidence>